<evidence type="ECO:0000256" key="3">
    <source>
        <dbReference type="SAM" id="SignalP"/>
    </source>
</evidence>
<sequence>MVRIMKKLSEKGVTLVLLGCTSCVADAATHEGMQGLEPATTMIKSTQPVADNLQNWVPVFSAFIGGLMAIAGGIVTQWFIARKEKNEKVQKLASDRAFIGAGLILYLKECRYQFNLVASDSGEYRNQANEEMVRIPTRHAQLPDISDIEGDWAVLPGELLLRIRQLSLRQQSTERYLEVERDVHDDYPENASYFRERRARYRHLSEECAELEKEIRALCDLPGKKNESSE</sequence>
<name>A0ABX4VG37_9ENTR</name>
<accession>A0ABX4VG37</accession>
<feature type="signal peptide" evidence="3">
    <location>
        <begin position="1"/>
        <end position="27"/>
    </location>
</feature>
<keyword evidence="2" id="KW-0812">Transmembrane</keyword>
<feature type="coiled-coil region" evidence="1">
    <location>
        <begin position="194"/>
        <end position="221"/>
    </location>
</feature>
<evidence type="ECO:0000256" key="2">
    <source>
        <dbReference type="SAM" id="Phobius"/>
    </source>
</evidence>
<organism evidence="4 5">
    <name type="scientific">Enterobacter bugandensis</name>
    <dbReference type="NCBI Taxonomy" id="881260"/>
    <lineage>
        <taxon>Bacteria</taxon>
        <taxon>Pseudomonadati</taxon>
        <taxon>Pseudomonadota</taxon>
        <taxon>Gammaproteobacteria</taxon>
        <taxon>Enterobacterales</taxon>
        <taxon>Enterobacteriaceae</taxon>
        <taxon>Enterobacter</taxon>
    </lineage>
</organism>
<keyword evidence="2" id="KW-1133">Transmembrane helix</keyword>
<dbReference type="Proteomes" id="UP000236063">
    <property type="component" value="Unassembled WGS sequence"/>
</dbReference>
<comment type="caution">
    <text evidence="4">The sequence shown here is derived from an EMBL/GenBank/DDBJ whole genome shotgun (WGS) entry which is preliminary data.</text>
</comment>
<keyword evidence="3" id="KW-0732">Signal</keyword>
<gene>
    <name evidence="4" type="ORF">C1167_23675</name>
</gene>
<evidence type="ECO:0008006" key="6">
    <source>
        <dbReference type="Google" id="ProtNLM"/>
    </source>
</evidence>
<evidence type="ECO:0000256" key="1">
    <source>
        <dbReference type="SAM" id="Coils"/>
    </source>
</evidence>
<evidence type="ECO:0000313" key="5">
    <source>
        <dbReference type="Proteomes" id="UP000236063"/>
    </source>
</evidence>
<dbReference type="RefSeq" id="WP_069733836.1">
    <property type="nucleotide sequence ID" value="NZ_JAKMMY010000010.1"/>
</dbReference>
<feature type="chain" id="PRO_5046522694" description="DUF4760 domain-containing protein" evidence="3">
    <location>
        <begin position="28"/>
        <end position="230"/>
    </location>
</feature>
<evidence type="ECO:0000313" key="4">
    <source>
        <dbReference type="EMBL" id="PNF66293.1"/>
    </source>
</evidence>
<dbReference type="EMBL" id="POUR01000002">
    <property type="protein sequence ID" value="PNF66293.1"/>
    <property type="molecule type" value="Genomic_DNA"/>
</dbReference>
<keyword evidence="5" id="KW-1185">Reference proteome</keyword>
<keyword evidence="1" id="KW-0175">Coiled coil</keyword>
<proteinExistence type="predicted"/>
<keyword evidence="2" id="KW-0472">Membrane</keyword>
<protein>
    <recommendedName>
        <fullName evidence="6">DUF4760 domain-containing protein</fullName>
    </recommendedName>
</protein>
<reference evidence="4 5" key="1">
    <citation type="submission" date="2018-01" db="EMBL/GenBank/DDBJ databases">
        <title>Multi-drug resistant Enterobacter species isolated from the International Space Station and comparative genomic analyses with human pathogenic strains.</title>
        <authorList>
            <person name="Singh N.K."/>
            <person name="Bezdan D."/>
            <person name="McIntyre A."/>
            <person name="Sielaff A.C."/>
            <person name="Wheeler K."/>
            <person name="Mason C."/>
            <person name="Venkateswaran K."/>
        </authorList>
    </citation>
    <scope>NUCLEOTIDE SEQUENCE [LARGE SCALE GENOMIC DNA]</scope>
    <source>
        <strain evidence="4 5">IF2SW-P2</strain>
    </source>
</reference>
<feature type="transmembrane region" description="Helical" evidence="2">
    <location>
        <begin position="56"/>
        <end position="81"/>
    </location>
</feature>